<dbReference type="InterPro" id="IPR000594">
    <property type="entry name" value="ThiF_NAD_FAD-bd"/>
</dbReference>
<reference evidence="2 3" key="1">
    <citation type="submission" date="2017-05" db="EMBL/GenBank/DDBJ databases">
        <title>The complete genome sequence of Deinococcus ficus isolated from the rhizosphere of the Ficus religiosa L. in Taiwan.</title>
        <authorList>
            <person name="Wu K.-M."/>
            <person name="Liao T.-L."/>
            <person name="Liu Y.-M."/>
            <person name="Young C.-C."/>
            <person name="Tsai S.-F."/>
        </authorList>
    </citation>
    <scope>NUCLEOTIDE SEQUENCE [LARGE SCALE GENOMIC DNA]</scope>
    <source>
        <strain evidence="2 3">CC-FR2-10</strain>
        <plasmid evidence="3">pdfi1</plasmid>
    </source>
</reference>
<keyword evidence="3" id="KW-1185">Reference proteome</keyword>
<dbReference type="GO" id="GO:0016779">
    <property type="term" value="F:nucleotidyltransferase activity"/>
    <property type="evidence" value="ECO:0007669"/>
    <property type="project" value="TreeGrafter"/>
</dbReference>
<dbReference type="Pfam" id="PF00899">
    <property type="entry name" value="ThiF"/>
    <property type="match status" value="1"/>
</dbReference>
<dbReference type="EMBL" id="CP021082">
    <property type="protein sequence ID" value="ASN82635.1"/>
    <property type="molecule type" value="Genomic_DNA"/>
</dbReference>
<evidence type="ECO:0000313" key="3">
    <source>
        <dbReference type="Proteomes" id="UP000259030"/>
    </source>
</evidence>
<organism evidence="2 3">
    <name type="scientific">Deinococcus ficus</name>
    <dbReference type="NCBI Taxonomy" id="317577"/>
    <lineage>
        <taxon>Bacteria</taxon>
        <taxon>Thermotogati</taxon>
        <taxon>Deinococcota</taxon>
        <taxon>Deinococci</taxon>
        <taxon>Deinococcales</taxon>
        <taxon>Deinococcaceae</taxon>
        <taxon>Deinococcus</taxon>
    </lineage>
</organism>
<protein>
    <recommendedName>
        <fullName evidence="1">THIF-type NAD/FAD binding fold domain-containing protein</fullName>
    </recommendedName>
</protein>
<dbReference type="KEGG" id="dfc:DFI_15815"/>
<gene>
    <name evidence="2" type="ORF">DFI_15815</name>
</gene>
<dbReference type="AlphaFoldDB" id="A0A221T162"/>
<dbReference type="PANTHER" id="PTHR10953">
    <property type="entry name" value="UBIQUITIN-ACTIVATING ENZYME E1"/>
    <property type="match status" value="1"/>
</dbReference>
<keyword evidence="2" id="KW-0614">Plasmid</keyword>
<name>A0A221T162_9DEIO</name>
<feature type="domain" description="THIF-type NAD/FAD binding fold" evidence="1">
    <location>
        <begin position="30"/>
        <end position="250"/>
    </location>
</feature>
<dbReference type="GO" id="GO:0008641">
    <property type="term" value="F:ubiquitin-like modifier activating enzyme activity"/>
    <property type="evidence" value="ECO:0007669"/>
    <property type="project" value="InterPro"/>
</dbReference>
<dbReference type="InterPro" id="IPR022500">
    <property type="entry name" value="PRTRC_ThiF"/>
</dbReference>
<dbReference type="PANTHER" id="PTHR10953:SF247">
    <property type="entry name" value="SLL6053 PROTEIN"/>
    <property type="match status" value="1"/>
</dbReference>
<dbReference type="GO" id="GO:0005737">
    <property type="term" value="C:cytoplasm"/>
    <property type="evidence" value="ECO:0007669"/>
    <property type="project" value="TreeGrafter"/>
</dbReference>
<dbReference type="CDD" id="cd01483">
    <property type="entry name" value="E1_enzyme_family"/>
    <property type="match status" value="1"/>
</dbReference>
<accession>A0A221T162</accession>
<sequence>MTRRKEKAPESALPSREHVLPADYLTRGPLRVALVGVGGTGSEVMTGLTHLHLALRALDYPGLQVVAFDDDTVSPANLVRQRYHPADLGRNKAEVLVTRVNLACNLAWTAIPQKFSGDRARQPWDLVISCVDSRAARRSLHAAAFGKGLYTWRYWLDCGNDLTTGQVVLGTPRQAGKELKRALPCATELHPELMDTALPEDDTPSCSAIEALSRQDLFVGRMVATHALDLLWQLFRHGSVAHHARYFELRSAALASRPCPSAEPARRKRGPA</sequence>
<proteinExistence type="predicted"/>
<geneLocation type="plasmid" evidence="3">
    <name>pdfi1</name>
</geneLocation>
<dbReference type="Gene3D" id="3.40.50.720">
    <property type="entry name" value="NAD(P)-binding Rossmann-like Domain"/>
    <property type="match status" value="1"/>
</dbReference>
<dbReference type="GO" id="GO:0004792">
    <property type="term" value="F:thiosulfate-cyanide sulfurtransferase activity"/>
    <property type="evidence" value="ECO:0007669"/>
    <property type="project" value="TreeGrafter"/>
</dbReference>
<evidence type="ECO:0000313" key="2">
    <source>
        <dbReference type="EMBL" id="ASN82635.1"/>
    </source>
</evidence>
<evidence type="ECO:0000259" key="1">
    <source>
        <dbReference type="Pfam" id="PF00899"/>
    </source>
</evidence>
<dbReference type="InterPro" id="IPR045886">
    <property type="entry name" value="ThiF/MoeB/HesA"/>
</dbReference>
<dbReference type="NCBIfam" id="TIGR03736">
    <property type="entry name" value="PRTRC_ThiF"/>
    <property type="match status" value="1"/>
</dbReference>
<dbReference type="InterPro" id="IPR035985">
    <property type="entry name" value="Ubiquitin-activating_enz"/>
</dbReference>
<dbReference type="SUPFAM" id="SSF69572">
    <property type="entry name" value="Activating enzymes of the ubiquitin-like proteins"/>
    <property type="match status" value="1"/>
</dbReference>
<dbReference type="RefSeq" id="WP_081426036.1">
    <property type="nucleotide sequence ID" value="NZ_CP021082.1"/>
</dbReference>
<dbReference type="Proteomes" id="UP000259030">
    <property type="component" value="Plasmid pDFI1"/>
</dbReference>